<dbReference type="EMBL" id="CP007790">
    <property type="protein sequence ID" value="AJK68573.1"/>
    <property type="molecule type" value="Genomic_DNA"/>
</dbReference>
<sequence>MNVYDVFHAQLNHFVLPGQRVLVKRWFVDFLVANPRLPAFAAAQAASQLLSRWGADVLTESLGETWTTRPLPATRSEWQADGYRVPDDAQPLMLSHLDGSRTEMFLLFDVELVDEQLVGTIDHLSPREPAAPFGLSPSLSEFSFHLGERERVALSNLWRICTVLEWSADVDPVREGQIEKAGRHLRCRPCSQLRSEDACYRLLIHPDVGRSRAMPLILGLMARLLGSWIQGRREGIPRRSNPVEQVSDAEVAVVSHIVGRRLGLGEPHVRGAPDVPEDIDWGRVVETTQVMEDLLEGKQNPLLPVGTTDGQTPVTPRLLVKDPYREVARELNEIRDEGERQVAERWLLDFVAGNGRFPVSTALALGSQLYHRWGADVVGDPSRRDWLDTIELRSVEEWRARGWVPRPEAAELLVPSGQGREAHYFLRDDVLVADRLAALESEAEAEPDNVALFRPGPADAPALAEFAELIPWREVEMLRNLWRYRLVVSLPTSDPGAADPDVTHLRFSVDQVEGESVTVGLIRMIATSVLTHEMGTAPVCGWEAALVAEVAARRLGVEYHPASLLEEALTREEGIQFRWDVIYQTAATVESMLSGFPG</sequence>
<protein>
    <submittedName>
        <fullName evidence="1">Uncharacterized protein</fullName>
    </submittedName>
</protein>
<gene>
    <name evidence="1" type="ORF">B840_04770</name>
</gene>
<accession>A0A0B6TKS9</accession>
<organism evidence="1 2">
    <name type="scientific">Corynebacterium marinum DSM 44953</name>
    <dbReference type="NCBI Taxonomy" id="1224162"/>
    <lineage>
        <taxon>Bacteria</taxon>
        <taxon>Bacillati</taxon>
        <taxon>Actinomycetota</taxon>
        <taxon>Actinomycetes</taxon>
        <taxon>Mycobacteriales</taxon>
        <taxon>Corynebacteriaceae</taxon>
        <taxon>Corynebacterium</taxon>
    </lineage>
</organism>
<dbReference type="RefSeq" id="WP_042621182.1">
    <property type="nucleotide sequence ID" value="NZ_CP007790.1"/>
</dbReference>
<keyword evidence="2" id="KW-1185">Reference proteome</keyword>
<dbReference type="Proteomes" id="UP000031928">
    <property type="component" value="Chromosome"/>
</dbReference>
<reference evidence="1 2" key="1">
    <citation type="submission" date="2014-05" db="EMBL/GenBank/DDBJ databases">
        <title>Complete genome sequence of Corynebacterium marinum DSM 44953.</title>
        <authorList>
            <person name="Schaffert L."/>
            <person name="Albersmeier A."/>
            <person name="Kalinowski J."/>
            <person name="Ruckert C."/>
        </authorList>
    </citation>
    <scope>NUCLEOTIDE SEQUENCE [LARGE SCALE GENOMIC DNA]</scope>
    <source>
        <strain evidence="1 2">DSM 44953</strain>
    </source>
</reference>
<evidence type="ECO:0000313" key="1">
    <source>
        <dbReference type="EMBL" id="AJK68573.1"/>
    </source>
</evidence>
<dbReference type="AlphaFoldDB" id="A0A0B6TKS9"/>
<proteinExistence type="predicted"/>
<evidence type="ECO:0000313" key="2">
    <source>
        <dbReference type="Proteomes" id="UP000031928"/>
    </source>
</evidence>
<name>A0A0B6TKS9_9CORY</name>
<dbReference type="HOGENOM" id="CLU_431964_0_0_11"/>
<dbReference type="OrthoDB" id="4403607at2"/>
<dbReference type="KEGG" id="cmq:B840_04770"/>